<dbReference type="InterPro" id="IPR058247">
    <property type="entry name" value="DUF1453"/>
</dbReference>
<dbReference type="PANTHER" id="PTHR39164">
    <property type="entry name" value="PROTEIN CCDC"/>
    <property type="match status" value="1"/>
</dbReference>
<protein>
    <submittedName>
        <fullName evidence="2">Membrane protein CcdC involved in cytochrome C biogenesis</fullName>
    </submittedName>
</protein>
<dbReference type="Proteomes" id="UP000184016">
    <property type="component" value="Unassembled WGS sequence"/>
</dbReference>
<keyword evidence="1" id="KW-0472">Membrane</keyword>
<dbReference type="AlphaFoldDB" id="A0A1M6N352"/>
<dbReference type="STRING" id="1830138.SAMN05443507_10564"/>
<keyword evidence="1" id="KW-1133">Transmembrane helix</keyword>
<evidence type="ECO:0000313" key="3">
    <source>
        <dbReference type="Proteomes" id="UP000184016"/>
    </source>
</evidence>
<feature type="transmembrane region" description="Helical" evidence="1">
    <location>
        <begin position="121"/>
        <end position="139"/>
    </location>
</feature>
<feature type="transmembrane region" description="Helical" evidence="1">
    <location>
        <begin position="97"/>
        <end position="115"/>
    </location>
</feature>
<evidence type="ECO:0000256" key="1">
    <source>
        <dbReference type="SAM" id="Phobius"/>
    </source>
</evidence>
<feature type="transmembrane region" description="Helical" evidence="1">
    <location>
        <begin position="35"/>
        <end position="52"/>
    </location>
</feature>
<dbReference type="PANTHER" id="PTHR39164:SF1">
    <property type="entry name" value="PROTEIN CCDC"/>
    <property type="match status" value="1"/>
</dbReference>
<dbReference type="Pfam" id="PF07301">
    <property type="entry name" value="DUF1453"/>
    <property type="match status" value="1"/>
</dbReference>
<dbReference type="EMBL" id="FRAF01000005">
    <property type="protein sequence ID" value="SHJ90115.1"/>
    <property type="molecule type" value="Genomic_DNA"/>
</dbReference>
<gene>
    <name evidence="2" type="ORF">SAMN05443507_10564</name>
</gene>
<organism evidence="2 3">
    <name type="scientific">Alicyclobacillus tolerans</name>
    <dbReference type="NCBI Taxonomy" id="90970"/>
    <lineage>
        <taxon>Bacteria</taxon>
        <taxon>Bacillati</taxon>
        <taxon>Bacillota</taxon>
        <taxon>Bacilli</taxon>
        <taxon>Bacillales</taxon>
        <taxon>Alicyclobacillaceae</taxon>
        <taxon>Alicyclobacillus</taxon>
    </lineage>
</organism>
<accession>A0A1M6N352</accession>
<feature type="transmembrane region" description="Helical" evidence="1">
    <location>
        <begin position="6"/>
        <end position="23"/>
    </location>
</feature>
<dbReference type="InterPro" id="IPR031306">
    <property type="entry name" value="CcdC"/>
</dbReference>
<dbReference type="PIRSF" id="PIRSF021441">
    <property type="entry name" value="DUF1453"/>
    <property type="match status" value="1"/>
</dbReference>
<evidence type="ECO:0000313" key="2">
    <source>
        <dbReference type="EMBL" id="SHJ90115.1"/>
    </source>
</evidence>
<keyword evidence="3" id="KW-1185">Reference proteome</keyword>
<reference evidence="3" key="1">
    <citation type="submission" date="2016-11" db="EMBL/GenBank/DDBJ databases">
        <authorList>
            <person name="Varghese N."/>
            <person name="Submissions S."/>
        </authorList>
    </citation>
    <scope>NUCLEOTIDE SEQUENCE [LARGE SCALE GENOMIC DNA]</scope>
    <source>
        <strain evidence="3">USBA-503</strain>
    </source>
</reference>
<sequence length="163" mass="18327">MTAEILSSLIAVVFALTVIFVRVRASRKPTNARKILIPPVAMSTGFLMYIAPQTHEPFLYAVAAFLVGVIFSYPLISTSKMYRAEDGHIYLKRSRGFIAILLILLALRIILHTYVEQYVTILQTGSLFFVLAFGMILPWRIVMYLRYRHLAGQRVAAASESAS</sequence>
<proteinExistence type="predicted"/>
<name>A0A1M6N352_9BACL</name>
<feature type="transmembrane region" description="Helical" evidence="1">
    <location>
        <begin position="58"/>
        <end position="76"/>
    </location>
</feature>
<keyword evidence="1" id="KW-0812">Transmembrane</keyword>